<feature type="region of interest" description="Disordered" evidence="1">
    <location>
        <begin position="220"/>
        <end position="266"/>
    </location>
</feature>
<feature type="compositionally biased region" description="Acidic residues" evidence="1">
    <location>
        <begin position="104"/>
        <end position="115"/>
    </location>
</feature>
<evidence type="ECO:0000313" key="2">
    <source>
        <dbReference type="EMBL" id="GJJ71885.1"/>
    </source>
</evidence>
<evidence type="ECO:0000256" key="1">
    <source>
        <dbReference type="SAM" id="MobiDB-lite"/>
    </source>
</evidence>
<feature type="compositionally biased region" description="Low complexity" evidence="1">
    <location>
        <begin position="22"/>
        <end position="39"/>
    </location>
</feature>
<sequence length="525" mass="56309">MPVVALSSVTTRLSIPKQQQGSVSIPSPHSLSLSSPTTLQSRTDLNRLLDSVLDHATRMTDSQSPPTRDCPDNARSSLNSSMSNVVRPPPVRRLNSSKVRFYVESDDEDDDDTDNNEGVYETSIPLSIPPSSDTRSLDEDADGEESESDEKDNDYFGKRRQSTHHDRMTGGNSNPRFEPAAPVRRQSLLSDLLMAEKALAAQRASSNKHSSAYWSPTMFSSGASSRCHSAGNSDGESSYSNASPRPQLHTPKYTAPPTGIASNGPSFNQERASRGYMEDREPLTFPELDQGGEERCKVKSPLTRTKRVFRNLDDLAEQHRVSFLNNDDGHSLIRRSVPFRPRRPTIRPGDAGPPQLHDLILKTATLSSPIGPASIFSMAPASPTNINNHNHHNAPITLTAAESCRCKTSIVPLSPTNLNNVRDSSRLTLPTPSKTATGFTRPSHTISKNSQSNSNGQAGVVSLCDSTSGCCVPATVAATTTATSALATSATTTAAASPGSGLKVTATASARSAMGGMLRGWERAT</sequence>
<dbReference type="EMBL" id="BQFW01000006">
    <property type="protein sequence ID" value="GJJ71885.1"/>
    <property type="molecule type" value="Genomic_DNA"/>
</dbReference>
<keyword evidence="3" id="KW-1185">Reference proteome</keyword>
<protein>
    <submittedName>
        <fullName evidence="2">Uncharacterized protein</fullName>
    </submittedName>
</protein>
<accession>A0A9P3H8B8</accession>
<feature type="compositionally biased region" description="Polar residues" evidence="1">
    <location>
        <begin position="220"/>
        <end position="244"/>
    </location>
</feature>
<organism evidence="2 3">
    <name type="scientific">Entomortierella parvispora</name>
    <dbReference type="NCBI Taxonomy" id="205924"/>
    <lineage>
        <taxon>Eukaryota</taxon>
        <taxon>Fungi</taxon>
        <taxon>Fungi incertae sedis</taxon>
        <taxon>Mucoromycota</taxon>
        <taxon>Mortierellomycotina</taxon>
        <taxon>Mortierellomycetes</taxon>
        <taxon>Mortierellales</taxon>
        <taxon>Mortierellaceae</taxon>
        <taxon>Entomortierella</taxon>
    </lineage>
</organism>
<dbReference type="OrthoDB" id="2449814at2759"/>
<dbReference type="Proteomes" id="UP000827284">
    <property type="component" value="Unassembled WGS sequence"/>
</dbReference>
<dbReference type="AlphaFoldDB" id="A0A9P3H8B8"/>
<feature type="compositionally biased region" description="Acidic residues" evidence="1">
    <location>
        <begin position="139"/>
        <end position="152"/>
    </location>
</feature>
<gene>
    <name evidence="2" type="ORF">EMPS_04242</name>
</gene>
<feature type="compositionally biased region" description="Polar residues" evidence="1">
    <location>
        <begin position="74"/>
        <end position="84"/>
    </location>
</feature>
<name>A0A9P3H8B8_9FUNG</name>
<feature type="region of interest" description="Disordered" evidence="1">
    <location>
        <begin position="421"/>
        <end position="455"/>
    </location>
</feature>
<evidence type="ECO:0000313" key="3">
    <source>
        <dbReference type="Proteomes" id="UP000827284"/>
    </source>
</evidence>
<feature type="region of interest" description="Disordered" evidence="1">
    <location>
        <begin position="19"/>
        <end position="39"/>
    </location>
</feature>
<reference evidence="2" key="1">
    <citation type="submission" date="2021-11" db="EMBL/GenBank/DDBJ databases">
        <authorList>
            <person name="Herlambang A."/>
            <person name="Guo Y."/>
            <person name="Takashima Y."/>
            <person name="Nishizawa T."/>
        </authorList>
    </citation>
    <scope>NUCLEOTIDE SEQUENCE</scope>
    <source>
        <strain evidence="2">E1425</strain>
    </source>
</reference>
<proteinExistence type="predicted"/>
<feature type="compositionally biased region" description="Basic and acidic residues" evidence="1">
    <location>
        <begin position="153"/>
        <end position="168"/>
    </location>
</feature>
<feature type="region of interest" description="Disordered" evidence="1">
    <location>
        <begin position="57"/>
        <end position="181"/>
    </location>
</feature>
<reference evidence="2" key="2">
    <citation type="journal article" date="2022" name="Microbiol. Resour. Announc.">
        <title>Whole-Genome Sequence of Entomortierella parvispora E1425, a Mucoromycotan Fungus Associated with Burkholderiaceae-Related Endosymbiotic Bacteria.</title>
        <authorList>
            <person name="Herlambang A."/>
            <person name="Guo Y."/>
            <person name="Takashima Y."/>
            <person name="Narisawa K."/>
            <person name="Ohta H."/>
            <person name="Nishizawa T."/>
        </authorList>
    </citation>
    <scope>NUCLEOTIDE SEQUENCE</scope>
    <source>
        <strain evidence="2">E1425</strain>
    </source>
</reference>
<comment type="caution">
    <text evidence="2">The sequence shown here is derived from an EMBL/GenBank/DDBJ whole genome shotgun (WGS) entry which is preliminary data.</text>
</comment>